<sequence length="423" mass="46959">MNSKFPSLLKCFLFTLKQCTTNLACAPFFCFAIFFYSFYYCWPYMEQLPDHLNVVAVDQDNSALSRRLTQAMRASPSLQVTQQTTSLPEAENLMRKGGISAILIIPPDFEINTLTNVPTALVLVTNGAFIVKSRGSMSGVGGPLQKIVAASISSHLVEHGVPLSEIARAANNPPSMIVQSMFNTVNGYLNFTVPIVFMIIFQTVFVCGIGMLMNDWFWKKKYPFPLALGARHPMYFLAMYAPFFFLSLFWILFIEGQSFSFHGVNSFKNVPGTIVVSMIYAFTITSLGLLIAAFLKRYRFVVQIVVPSSIPFVFISGNLYPWQNIPWPLQAFGWLSPTTAGAFAMLRVSQAGASLSGVAFPYLTHLLLLGATFLTGAYILIYKTQNDPQSLAEMEDLRKGIADEKLAPELTPKQEAELTGKVL</sequence>
<reference evidence="7 8" key="1">
    <citation type="journal article" date="2019" name="Nat. Med.">
        <title>A library of human gut bacterial isolates paired with longitudinal multiomics data enables mechanistic microbiome research.</title>
        <authorList>
            <person name="Poyet M."/>
            <person name="Groussin M."/>
            <person name="Gibbons S.M."/>
            <person name="Avila-Pacheco J."/>
            <person name="Jiang X."/>
            <person name="Kearney S.M."/>
            <person name="Perrotta A.R."/>
            <person name="Berdy B."/>
            <person name="Zhao S."/>
            <person name="Lieberman T.D."/>
            <person name="Swanson P.K."/>
            <person name="Smith M."/>
            <person name="Roesemann S."/>
            <person name="Alexander J.E."/>
            <person name="Rich S.A."/>
            <person name="Livny J."/>
            <person name="Vlamakis H."/>
            <person name="Clish C."/>
            <person name="Bullock K."/>
            <person name="Deik A."/>
            <person name="Scott J."/>
            <person name="Pierce K.A."/>
            <person name="Xavier R.J."/>
            <person name="Alm E.J."/>
        </authorList>
    </citation>
    <scope>NUCLEOTIDE SEQUENCE [LARGE SCALE GENOMIC DNA]</scope>
    <source>
        <strain evidence="7 8">BIOML-A2</strain>
    </source>
</reference>
<dbReference type="PANTHER" id="PTHR30294:SF46">
    <property type="entry name" value="ABC TRANSPORTER PERMEASE"/>
    <property type="match status" value="1"/>
</dbReference>
<dbReference type="Pfam" id="PF12698">
    <property type="entry name" value="ABC2_membrane_3"/>
    <property type="match status" value="1"/>
</dbReference>
<name>A0A6I3S2A5_9BURK</name>
<keyword evidence="3" id="KW-0812">Transmembrane</keyword>
<accession>A0A6I3S2A5</accession>
<evidence type="ECO:0000256" key="4">
    <source>
        <dbReference type="ARBA" id="ARBA00022989"/>
    </source>
</evidence>
<keyword evidence="2" id="KW-1003">Cell membrane</keyword>
<dbReference type="InterPro" id="IPR051449">
    <property type="entry name" value="ABC-2_transporter_component"/>
</dbReference>
<organism evidence="7 8">
    <name type="scientific">Parasutterella excrementihominis</name>
    <dbReference type="NCBI Taxonomy" id="487175"/>
    <lineage>
        <taxon>Bacteria</taxon>
        <taxon>Pseudomonadati</taxon>
        <taxon>Pseudomonadota</taxon>
        <taxon>Betaproteobacteria</taxon>
        <taxon>Burkholderiales</taxon>
        <taxon>Sutterellaceae</taxon>
        <taxon>Parasutterella</taxon>
    </lineage>
</organism>
<comment type="caution">
    <text evidence="7">The sequence shown here is derived from an EMBL/GenBank/DDBJ whole genome shotgun (WGS) entry which is preliminary data.</text>
</comment>
<dbReference type="GO" id="GO:0140359">
    <property type="term" value="F:ABC-type transporter activity"/>
    <property type="evidence" value="ECO:0007669"/>
    <property type="project" value="InterPro"/>
</dbReference>
<keyword evidence="5" id="KW-0472">Membrane</keyword>
<dbReference type="AlphaFoldDB" id="A0A6I3S2A5"/>
<evidence type="ECO:0000256" key="1">
    <source>
        <dbReference type="ARBA" id="ARBA00004651"/>
    </source>
</evidence>
<protein>
    <submittedName>
        <fullName evidence="7">ABC transporter permease</fullName>
    </submittedName>
</protein>
<proteinExistence type="predicted"/>
<dbReference type="GO" id="GO:0005886">
    <property type="term" value="C:plasma membrane"/>
    <property type="evidence" value="ECO:0007669"/>
    <property type="project" value="UniProtKB-SubCell"/>
</dbReference>
<dbReference type="InterPro" id="IPR013525">
    <property type="entry name" value="ABC2_TM"/>
</dbReference>
<dbReference type="RefSeq" id="WP_155167848.1">
    <property type="nucleotide sequence ID" value="NZ_WNCA01000002.1"/>
</dbReference>
<evidence type="ECO:0000259" key="6">
    <source>
        <dbReference type="Pfam" id="PF12698"/>
    </source>
</evidence>
<dbReference type="Proteomes" id="UP000462362">
    <property type="component" value="Unassembled WGS sequence"/>
</dbReference>
<evidence type="ECO:0000313" key="8">
    <source>
        <dbReference type="Proteomes" id="UP000462362"/>
    </source>
</evidence>
<evidence type="ECO:0000256" key="2">
    <source>
        <dbReference type="ARBA" id="ARBA00022475"/>
    </source>
</evidence>
<feature type="domain" description="ABC-2 type transporter transmembrane" evidence="6">
    <location>
        <begin position="29"/>
        <end position="378"/>
    </location>
</feature>
<evidence type="ECO:0000313" key="7">
    <source>
        <dbReference type="EMBL" id="MTU42216.1"/>
    </source>
</evidence>
<evidence type="ECO:0000256" key="5">
    <source>
        <dbReference type="ARBA" id="ARBA00023136"/>
    </source>
</evidence>
<keyword evidence="4" id="KW-1133">Transmembrane helix</keyword>
<dbReference type="Gene3D" id="3.40.1710.10">
    <property type="entry name" value="abc type-2 transporter like domain"/>
    <property type="match status" value="1"/>
</dbReference>
<comment type="subcellular location">
    <subcellularLocation>
        <location evidence="1">Cell membrane</location>
        <topology evidence="1">Multi-pass membrane protein</topology>
    </subcellularLocation>
</comment>
<dbReference type="PANTHER" id="PTHR30294">
    <property type="entry name" value="MEMBRANE COMPONENT OF ABC TRANSPORTER YHHJ-RELATED"/>
    <property type="match status" value="1"/>
</dbReference>
<dbReference type="EMBL" id="WNCL01000002">
    <property type="protein sequence ID" value="MTU42216.1"/>
    <property type="molecule type" value="Genomic_DNA"/>
</dbReference>
<gene>
    <name evidence="7" type="ORF">GMD42_00980</name>
</gene>
<evidence type="ECO:0000256" key="3">
    <source>
        <dbReference type="ARBA" id="ARBA00022692"/>
    </source>
</evidence>